<dbReference type="Proteomes" id="UP001500307">
    <property type="component" value="Unassembled WGS sequence"/>
</dbReference>
<proteinExistence type="predicted"/>
<name>A0ABP8T7X8_9ACTN</name>
<reference evidence="2" key="1">
    <citation type="journal article" date="2019" name="Int. J. Syst. Evol. Microbiol.">
        <title>The Global Catalogue of Microorganisms (GCM) 10K type strain sequencing project: providing services to taxonomists for standard genome sequencing and annotation.</title>
        <authorList>
            <consortium name="The Broad Institute Genomics Platform"/>
            <consortium name="The Broad Institute Genome Sequencing Center for Infectious Disease"/>
            <person name="Wu L."/>
            <person name="Ma J."/>
        </authorList>
    </citation>
    <scope>NUCLEOTIDE SEQUENCE [LARGE SCALE GENOMIC DNA]</scope>
    <source>
        <strain evidence="2">JCM 3175</strain>
    </source>
</reference>
<evidence type="ECO:0000313" key="2">
    <source>
        <dbReference type="Proteomes" id="UP001500307"/>
    </source>
</evidence>
<evidence type="ECO:0000313" key="1">
    <source>
        <dbReference type="EMBL" id="GAA4581619.1"/>
    </source>
</evidence>
<keyword evidence="2" id="KW-1185">Reference proteome</keyword>
<gene>
    <name evidence="1" type="ORF">GCM10023176_62430</name>
</gene>
<dbReference type="EMBL" id="BAABGU010000094">
    <property type="protein sequence ID" value="GAA4581619.1"/>
    <property type="molecule type" value="Genomic_DNA"/>
</dbReference>
<accession>A0ABP8T7X8</accession>
<protein>
    <submittedName>
        <fullName evidence="1">Uncharacterized protein</fullName>
    </submittedName>
</protein>
<sequence>MRQRFEDLEYWAEADSWAEAGWTDAGPADGWTDVEEWPEPGTASVLREALHEDYASADDEAYDDAIEAVLGGMSAAEAFSFEKALRQIQSGSGQALADPLVGQVTRTALPVGAGALGTLIGGPAGTAIGSRLGTRAAGALARPGQPTKATGAPSVSGGTPAGLSALAAALPAALGAPPGPASTSPAVAGGSAAAAQGVVLTQQPDVLKALLALSMGQHGARQVRGVPVAAIMNLLSSVFGQAAADADELAYLDGEGLDDGELGEGVGEHAEHALGTGRSLYTAFMDAENEELAS</sequence>
<dbReference type="RefSeq" id="WP_346125599.1">
    <property type="nucleotide sequence ID" value="NZ_BAABGU010000094.1"/>
</dbReference>
<organism evidence="1 2">
    <name type="scientific">Micromonospora coerulea</name>
    <dbReference type="NCBI Taxonomy" id="47856"/>
    <lineage>
        <taxon>Bacteria</taxon>
        <taxon>Bacillati</taxon>
        <taxon>Actinomycetota</taxon>
        <taxon>Actinomycetes</taxon>
        <taxon>Micromonosporales</taxon>
        <taxon>Micromonosporaceae</taxon>
        <taxon>Micromonospora</taxon>
    </lineage>
</organism>
<comment type="caution">
    <text evidence="1">The sequence shown here is derived from an EMBL/GenBank/DDBJ whole genome shotgun (WGS) entry which is preliminary data.</text>
</comment>